<evidence type="ECO:0000313" key="2">
    <source>
        <dbReference type="Proteomes" id="UP000201613"/>
    </source>
</evidence>
<proteinExistence type="predicted"/>
<dbReference type="Proteomes" id="UP000201613">
    <property type="component" value="Unassembled WGS sequence"/>
</dbReference>
<dbReference type="PROSITE" id="PS51257">
    <property type="entry name" value="PROKAR_LIPOPROTEIN"/>
    <property type="match status" value="1"/>
</dbReference>
<evidence type="ECO:0008006" key="3">
    <source>
        <dbReference type="Google" id="ProtNLM"/>
    </source>
</evidence>
<dbReference type="EMBL" id="FXZK01000001">
    <property type="protein sequence ID" value="SMY06840.1"/>
    <property type="molecule type" value="Genomic_DNA"/>
</dbReference>
<name>A0A238LD42_9RHOB</name>
<organism evidence="1 2">
    <name type="scientific">Flavimaricola marinus</name>
    <dbReference type="NCBI Taxonomy" id="1819565"/>
    <lineage>
        <taxon>Bacteria</taxon>
        <taxon>Pseudomonadati</taxon>
        <taxon>Pseudomonadota</taxon>
        <taxon>Alphaproteobacteria</taxon>
        <taxon>Rhodobacterales</taxon>
        <taxon>Paracoccaceae</taxon>
        <taxon>Flavimaricola</taxon>
    </lineage>
</organism>
<accession>A0A238LD42</accession>
<keyword evidence="2" id="KW-1185">Reference proteome</keyword>
<gene>
    <name evidence="1" type="ORF">LOM8899_00970</name>
</gene>
<sequence>MSVDLSKLSRRAVLAGIPLTLAGCGAPSVWADDEMVSRSIYRHDGPPSLSLFTMKNVGTDNGAHSGLMINASQRVIFDPAGTFENPLIAERNDVVFGITPTLLDIYRSYHARSTYYVIEQAAPVSAEAAETALQLAFAAGPVGKARCTYSIAAILNQLPGVAGFRTTLFPDNLQKQFAKMPGVETTEYREYDPDNKDIAMQSFADEIAAEVESLASDR</sequence>
<dbReference type="AlphaFoldDB" id="A0A238LD42"/>
<reference evidence="1 2" key="1">
    <citation type="submission" date="2017-05" db="EMBL/GenBank/DDBJ databases">
        <authorList>
            <person name="Song R."/>
            <person name="Chenine A.L."/>
            <person name="Ruprecht R.M."/>
        </authorList>
    </citation>
    <scope>NUCLEOTIDE SEQUENCE [LARGE SCALE GENOMIC DNA]</scope>
    <source>
        <strain evidence="1 2">CECT 8899</strain>
    </source>
</reference>
<protein>
    <recommendedName>
        <fullName evidence="3">Lipoprotein</fullName>
    </recommendedName>
</protein>
<evidence type="ECO:0000313" key="1">
    <source>
        <dbReference type="EMBL" id="SMY06840.1"/>
    </source>
</evidence>
<dbReference type="OrthoDB" id="7666390at2"/>
<dbReference type="RefSeq" id="WP_093990968.1">
    <property type="nucleotide sequence ID" value="NZ_FXZK01000001.1"/>
</dbReference>